<dbReference type="VEuPathDB" id="FungiDB:FUN_007240"/>
<evidence type="ECO:0000313" key="2">
    <source>
        <dbReference type="EMBL" id="PKK69388.1"/>
    </source>
</evidence>
<evidence type="ECO:0000313" key="3">
    <source>
        <dbReference type="Proteomes" id="UP000233469"/>
    </source>
</evidence>
<name>A0A2N1N697_9GLOM</name>
<gene>
    <name evidence="2" type="ORF">RhiirC2_781070</name>
</gene>
<dbReference type="VEuPathDB" id="FungiDB:RhiirA1_462002"/>
<reference evidence="2 3" key="2">
    <citation type="submission" date="2017-10" db="EMBL/GenBank/DDBJ databases">
        <title>Extensive intraspecific genome diversity in a model arbuscular mycorrhizal fungus.</title>
        <authorList>
            <person name="Chen E.C.H."/>
            <person name="Morin E."/>
            <person name="Baudet D."/>
            <person name="Noel J."/>
            <person name="Ndikumana S."/>
            <person name="Charron P."/>
            <person name="St-Onge C."/>
            <person name="Giorgi J."/>
            <person name="Grigoriev I.V."/>
            <person name="Roux C."/>
            <person name="Martin F.M."/>
            <person name="Corradi N."/>
        </authorList>
    </citation>
    <scope>NUCLEOTIDE SEQUENCE [LARGE SCALE GENOMIC DNA]</scope>
    <source>
        <strain evidence="2 3">C2</strain>
    </source>
</reference>
<protein>
    <submittedName>
        <fullName evidence="2">Uncharacterized protein</fullName>
    </submittedName>
</protein>
<feature type="region of interest" description="Disordered" evidence="1">
    <location>
        <begin position="68"/>
        <end position="125"/>
    </location>
</feature>
<dbReference type="AlphaFoldDB" id="A0A2N1N697"/>
<dbReference type="OrthoDB" id="2394862at2759"/>
<organism evidence="2 3">
    <name type="scientific">Rhizophagus irregularis</name>
    <dbReference type="NCBI Taxonomy" id="588596"/>
    <lineage>
        <taxon>Eukaryota</taxon>
        <taxon>Fungi</taxon>
        <taxon>Fungi incertae sedis</taxon>
        <taxon>Mucoromycota</taxon>
        <taxon>Glomeromycotina</taxon>
        <taxon>Glomeromycetes</taxon>
        <taxon>Glomerales</taxon>
        <taxon>Glomeraceae</taxon>
        <taxon>Rhizophagus</taxon>
    </lineage>
</organism>
<proteinExistence type="predicted"/>
<sequence length="279" mass="33850">MMNSLESDKENEVIVKVSITENEVMVITQEMELKTEKQRRTYERIIRELQNFMTDTIYENYEQRFKRKMSKKNNEDNDSENIAEHDEYNNDTENWKNNYHNNDNRNSNVENTTNRRNNDTNIRNNKENIEDQKNCDNNNIRNVRCEKCLWKFVIKKWDSIVKEKKEMIEQVKEMNINLEGCNNFSKQKFDWELRNGRCINRKKMYNDENQELRVNFENGDGKKRIIDKTKSSCIYQERKIKNKEKLDNLIKELITEESNVLEEGIDEESEDIIKLFRKI</sequence>
<reference evidence="2 3" key="1">
    <citation type="submission" date="2016-04" db="EMBL/GenBank/DDBJ databases">
        <title>Genome analyses suggest a sexual origin of heterokaryosis in a supposedly ancient asexual fungus.</title>
        <authorList>
            <person name="Ropars J."/>
            <person name="Sedzielewska K."/>
            <person name="Noel J."/>
            <person name="Charron P."/>
            <person name="Farinelli L."/>
            <person name="Marton T."/>
            <person name="Kruger M."/>
            <person name="Pelin A."/>
            <person name="Brachmann A."/>
            <person name="Corradi N."/>
        </authorList>
    </citation>
    <scope>NUCLEOTIDE SEQUENCE [LARGE SCALE GENOMIC DNA]</scope>
    <source>
        <strain evidence="2 3">C2</strain>
    </source>
</reference>
<evidence type="ECO:0000256" key="1">
    <source>
        <dbReference type="SAM" id="MobiDB-lite"/>
    </source>
</evidence>
<comment type="caution">
    <text evidence="2">The sequence shown here is derived from an EMBL/GenBank/DDBJ whole genome shotgun (WGS) entry which is preliminary data.</text>
</comment>
<dbReference type="VEuPathDB" id="FungiDB:RhiirFUN_009522"/>
<feature type="compositionally biased region" description="Low complexity" evidence="1">
    <location>
        <begin position="95"/>
        <end position="123"/>
    </location>
</feature>
<accession>A0A2N1N697</accession>
<dbReference type="EMBL" id="LLXL01000732">
    <property type="protein sequence ID" value="PKK69388.1"/>
    <property type="molecule type" value="Genomic_DNA"/>
</dbReference>
<dbReference type="Proteomes" id="UP000233469">
    <property type="component" value="Unassembled WGS sequence"/>
</dbReference>
<dbReference type="VEuPathDB" id="FungiDB:RhiirA1_462001"/>